<dbReference type="SUPFAM" id="SSF161084">
    <property type="entry name" value="MAPEG domain-like"/>
    <property type="match status" value="1"/>
</dbReference>
<sequence>MSIAFWCILAAALLPFPFALAAKWSRRFDNSRPRAYFETLSGWRQRANWVQQNSFEVFPPFAAAVIVNHLVLGANARADALALAFVGFRLLFGLSYLADRALLRSLMWLAGFACIIALFLSAA</sequence>
<feature type="transmembrane region" description="Helical" evidence="5">
    <location>
        <begin position="105"/>
        <end position="122"/>
    </location>
</feature>
<dbReference type="Proteomes" id="UP000282106">
    <property type="component" value="Unassembled WGS sequence"/>
</dbReference>
<dbReference type="EMBL" id="RJVO01000001">
    <property type="protein sequence ID" value="ROH93270.1"/>
    <property type="molecule type" value="Genomic_DNA"/>
</dbReference>
<organism evidence="7 8">
    <name type="scientific">Stagnimonas aquatica</name>
    <dbReference type="NCBI Taxonomy" id="2689987"/>
    <lineage>
        <taxon>Bacteria</taxon>
        <taxon>Pseudomonadati</taxon>
        <taxon>Pseudomonadota</taxon>
        <taxon>Gammaproteobacteria</taxon>
        <taxon>Nevskiales</taxon>
        <taxon>Nevskiaceae</taxon>
        <taxon>Stagnimonas</taxon>
    </lineage>
</organism>
<dbReference type="RefSeq" id="WP_123210125.1">
    <property type="nucleotide sequence ID" value="NZ_RJVO01000001.1"/>
</dbReference>
<dbReference type="GO" id="GO:0016020">
    <property type="term" value="C:membrane"/>
    <property type="evidence" value="ECO:0007669"/>
    <property type="project" value="UniProtKB-SubCell"/>
</dbReference>
<keyword evidence="2 5" id="KW-0812">Transmembrane</keyword>
<keyword evidence="3 5" id="KW-1133">Transmembrane helix</keyword>
<comment type="caution">
    <text evidence="7">The sequence shown here is derived from an EMBL/GenBank/DDBJ whole genome shotgun (WGS) entry which is preliminary data.</text>
</comment>
<keyword evidence="4 5" id="KW-0472">Membrane</keyword>
<comment type="subcellular location">
    <subcellularLocation>
        <location evidence="1">Membrane</location>
    </subcellularLocation>
</comment>
<feature type="chain" id="PRO_5018065052" description="MAPEG family protein" evidence="6">
    <location>
        <begin position="22"/>
        <end position="123"/>
    </location>
</feature>
<keyword evidence="8" id="KW-1185">Reference proteome</keyword>
<reference evidence="7 8" key="1">
    <citation type="submission" date="2018-10" db="EMBL/GenBank/DDBJ databases">
        <authorList>
            <person name="Chen W.-M."/>
        </authorList>
    </citation>
    <scope>NUCLEOTIDE SEQUENCE [LARGE SCALE GENOMIC DNA]</scope>
    <source>
        <strain evidence="7 8">THS-13</strain>
    </source>
</reference>
<evidence type="ECO:0000256" key="3">
    <source>
        <dbReference type="ARBA" id="ARBA00022989"/>
    </source>
</evidence>
<evidence type="ECO:0008006" key="9">
    <source>
        <dbReference type="Google" id="ProtNLM"/>
    </source>
</evidence>
<evidence type="ECO:0000256" key="1">
    <source>
        <dbReference type="ARBA" id="ARBA00004370"/>
    </source>
</evidence>
<evidence type="ECO:0000256" key="6">
    <source>
        <dbReference type="SAM" id="SignalP"/>
    </source>
</evidence>
<dbReference type="Gene3D" id="1.20.120.550">
    <property type="entry name" value="Membrane associated eicosanoid/glutathione metabolism-like domain"/>
    <property type="match status" value="1"/>
</dbReference>
<evidence type="ECO:0000256" key="4">
    <source>
        <dbReference type="ARBA" id="ARBA00023136"/>
    </source>
</evidence>
<dbReference type="InterPro" id="IPR023352">
    <property type="entry name" value="MAPEG-like_dom_sf"/>
</dbReference>
<dbReference type="Pfam" id="PF01124">
    <property type="entry name" value="MAPEG"/>
    <property type="match status" value="1"/>
</dbReference>
<accession>A0A3N0VKN8</accession>
<keyword evidence="6" id="KW-0732">Signal</keyword>
<evidence type="ECO:0000256" key="2">
    <source>
        <dbReference type="ARBA" id="ARBA00022692"/>
    </source>
</evidence>
<dbReference type="AlphaFoldDB" id="A0A3N0VKN8"/>
<name>A0A3N0VKN8_9GAMM</name>
<protein>
    <recommendedName>
        <fullName evidence="9">MAPEG family protein</fullName>
    </recommendedName>
</protein>
<evidence type="ECO:0000313" key="8">
    <source>
        <dbReference type="Proteomes" id="UP000282106"/>
    </source>
</evidence>
<evidence type="ECO:0000256" key="5">
    <source>
        <dbReference type="SAM" id="Phobius"/>
    </source>
</evidence>
<dbReference type="PANTHER" id="PTHR35371">
    <property type="entry name" value="INNER MEMBRANE PROTEIN"/>
    <property type="match status" value="1"/>
</dbReference>
<feature type="transmembrane region" description="Helical" evidence="5">
    <location>
        <begin position="80"/>
        <end position="98"/>
    </location>
</feature>
<dbReference type="InParanoid" id="A0A3N0VKN8"/>
<feature type="signal peptide" evidence="6">
    <location>
        <begin position="1"/>
        <end position="21"/>
    </location>
</feature>
<evidence type="ECO:0000313" key="7">
    <source>
        <dbReference type="EMBL" id="ROH93270.1"/>
    </source>
</evidence>
<proteinExistence type="predicted"/>
<gene>
    <name evidence="7" type="ORF">ED208_01725</name>
</gene>
<dbReference type="PANTHER" id="PTHR35371:SF1">
    <property type="entry name" value="BLR7753 PROTEIN"/>
    <property type="match status" value="1"/>
</dbReference>
<dbReference type="InterPro" id="IPR001129">
    <property type="entry name" value="Membr-assoc_MAPEG"/>
</dbReference>